<protein>
    <submittedName>
        <fullName evidence="2">5'-3'-deoxyribonucleotidase</fullName>
    </submittedName>
</protein>
<evidence type="ECO:0000313" key="2">
    <source>
        <dbReference type="EMBL" id="MCH7321655.1"/>
    </source>
</evidence>
<dbReference type="InterPro" id="IPR010708">
    <property type="entry name" value="5'(3')-deoxyribonucleotidase"/>
</dbReference>
<comment type="similarity">
    <text evidence="1">Belongs to the 5'(3')-deoxyribonucleotidase family.</text>
</comment>
<dbReference type="PANTHER" id="PTHR16504">
    <property type="entry name" value="5'(3')-DEOXYRIBONUCLEOTIDASE"/>
    <property type="match status" value="1"/>
</dbReference>
<evidence type="ECO:0000313" key="3">
    <source>
        <dbReference type="Proteomes" id="UP001316087"/>
    </source>
</evidence>
<dbReference type="SFLD" id="SFLDG01146">
    <property type="entry name" value="C1.2.2"/>
    <property type="match status" value="1"/>
</dbReference>
<dbReference type="Gene3D" id="1.10.40.40">
    <property type="entry name" value="Deoxyribonucleotidase, domain 2"/>
    <property type="match status" value="1"/>
</dbReference>
<organism evidence="2 3">
    <name type="scientific">Solibacillus palustris</name>
    <dbReference type="NCBI Taxonomy" id="2908203"/>
    <lineage>
        <taxon>Bacteria</taxon>
        <taxon>Bacillati</taxon>
        <taxon>Bacillota</taxon>
        <taxon>Bacilli</taxon>
        <taxon>Bacillales</taxon>
        <taxon>Caryophanaceae</taxon>
        <taxon>Solibacillus</taxon>
    </lineage>
</organism>
<dbReference type="InterPro" id="IPR023214">
    <property type="entry name" value="HAD_sf"/>
</dbReference>
<dbReference type="Gene3D" id="3.40.50.1000">
    <property type="entry name" value="HAD superfamily/HAD-like"/>
    <property type="match status" value="1"/>
</dbReference>
<dbReference type="EMBL" id="JAKZFC010000002">
    <property type="protein sequence ID" value="MCH7321655.1"/>
    <property type="molecule type" value="Genomic_DNA"/>
</dbReference>
<dbReference type="SFLD" id="SFLDG01126">
    <property type="entry name" value="C1.2:_Nucleotidase_Like"/>
    <property type="match status" value="1"/>
</dbReference>
<dbReference type="SUPFAM" id="SSF56784">
    <property type="entry name" value="HAD-like"/>
    <property type="match status" value="1"/>
</dbReference>
<dbReference type="Proteomes" id="UP001316087">
    <property type="component" value="Unassembled WGS sequence"/>
</dbReference>
<sequence>MKPSIAIDMDQVLADFYLKLCDTYNKNFGANFTKDEFLLTTQRDLSQEDAKKLFGLLNEPDFFRDLEVLDPDCIEVIKGLQEHFEIYIATAAMDVPGSFNAKYDWLMEHMPFIKTQNIVFCGNKAVIHTDFLIDDSPRQLEAFSGTGLLYSMPYNAAEDGYKRVHNWREIQAYFMELLAKK</sequence>
<dbReference type="InterPro" id="IPR036412">
    <property type="entry name" value="HAD-like_sf"/>
</dbReference>
<keyword evidence="3" id="KW-1185">Reference proteome</keyword>
<dbReference type="PANTHER" id="PTHR16504:SF4">
    <property type="entry name" value="5'(3')-DEOXYRIBONUCLEOTIDASE"/>
    <property type="match status" value="1"/>
</dbReference>
<name>A0ABS9UCD5_9BACL</name>
<accession>A0ABS9UCD5</accession>
<evidence type="ECO:0000256" key="1">
    <source>
        <dbReference type="ARBA" id="ARBA00009589"/>
    </source>
</evidence>
<dbReference type="Pfam" id="PF06941">
    <property type="entry name" value="NT5C"/>
    <property type="match status" value="1"/>
</dbReference>
<reference evidence="2 3" key="1">
    <citation type="submission" date="2022-03" db="EMBL/GenBank/DDBJ databases">
        <authorList>
            <person name="Jo J.-H."/>
            <person name="Im W.-T."/>
        </authorList>
    </citation>
    <scope>NUCLEOTIDE SEQUENCE [LARGE SCALE GENOMIC DNA]</scope>
    <source>
        <strain evidence="2 3">MA9</strain>
    </source>
</reference>
<comment type="caution">
    <text evidence="2">The sequence shown here is derived from an EMBL/GenBank/DDBJ whole genome shotgun (WGS) entry which is preliminary data.</text>
</comment>
<dbReference type="SFLD" id="SFLDS00003">
    <property type="entry name" value="Haloacid_Dehalogenase"/>
    <property type="match status" value="1"/>
</dbReference>
<dbReference type="RefSeq" id="WP_241368715.1">
    <property type="nucleotide sequence ID" value="NZ_JAKZFC010000002.1"/>
</dbReference>
<gene>
    <name evidence="2" type="ORF">LZ480_07090</name>
</gene>
<proteinExistence type="inferred from homology"/>